<evidence type="ECO:0000256" key="2">
    <source>
        <dbReference type="ARBA" id="ARBA00009870"/>
    </source>
</evidence>
<dbReference type="FunFam" id="1.10.10.580:FF:000002">
    <property type="entry name" value="Sister chromatid cohesion 1 protein 4"/>
    <property type="match status" value="1"/>
</dbReference>
<evidence type="ECO:0000256" key="5">
    <source>
        <dbReference type="ARBA" id="ARBA00023242"/>
    </source>
</evidence>
<evidence type="ECO:0000256" key="4">
    <source>
        <dbReference type="ARBA" id="ARBA00022829"/>
    </source>
</evidence>
<evidence type="ECO:0000313" key="10">
    <source>
        <dbReference type="EMBL" id="GFP84924.1"/>
    </source>
</evidence>
<proteinExistence type="inferred from homology"/>
<comment type="subunit">
    <text evidence="6">Component of the cohesin complex.</text>
</comment>
<dbReference type="Gene3D" id="1.10.10.580">
    <property type="entry name" value="Structural maintenance of chromosome 1. Chain E"/>
    <property type="match status" value="1"/>
</dbReference>
<name>A0A830BJM8_9LAMI</name>
<keyword evidence="5" id="KW-0539">Nucleus</keyword>
<comment type="subcellular location">
    <subcellularLocation>
        <location evidence="1">Nucleus</location>
    </subcellularLocation>
</comment>
<dbReference type="GO" id="GO:1990414">
    <property type="term" value="P:replication-born double-strand break repair via sister chromatid exchange"/>
    <property type="evidence" value="ECO:0007669"/>
    <property type="project" value="TreeGrafter"/>
</dbReference>
<dbReference type="SUPFAM" id="SSF46785">
    <property type="entry name" value="Winged helix' DNA-binding domain"/>
    <property type="match status" value="1"/>
</dbReference>
<evidence type="ECO:0000256" key="3">
    <source>
        <dbReference type="ARBA" id="ARBA00022776"/>
    </source>
</evidence>
<dbReference type="GO" id="GO:0007059">
    <property type="term" value="P:chromosome segregation"/>
    <property type="evidence" value="ECO:0007669"/>
    <property type="project" value="UniProtKB-KW"/>
</dbReference>
<reference evidence="10" key="1">
    <citation type="submission" date="2020-07" db="EMBL/GenBank/DDBJ databases">
        <title>Ethylene signaling mediates host invasion by parasitic plants.</title>
        <authorList>
            <person name="Yoshida S."/>
        </authorList>
    </citation>
    <scope>NUCLEOTIDE SEQUENCE</scope>
    <source>
        <strain evidence="10">Okayama</strain>
    </source>
</reference>
<dbReference type="GO" id="GO:0005634">
    <property type="term" value="C:nucleus"/>
    <property type="evidence" value="ECO:0007669"/>
    <property type="project" value="UniProtKB-SubCell"/>
</dbReference>
<keyword evidence="11" id="KW-1185">Reference proteome</keyword>
<evidence type="ECO:0000256" key="1">
    <source>
        <dbReference type="ARBA" id="ARBA00004123"/>
    </source>
</evidence>
<feature type="domain" description="Rad21/Rec8-like protein C-terminal eukaryotic" evidence="8">
    <location>
        <begin position="596"/>
        <end position="646"/>
    </location>
</feature>
<dbReference type="InterPro" id="IPR006909">
    <property type="entry name" value="Rad21/Rec8_C_eu"/>
</dbReference>
<keyword evidence="3" id="KW-0132">Cell division</keyword>
<feature type="domain" description="Rad21/Rec8-like protein N-terminal" evidence="9">
    <location>
        <begin position="1"/>
        <end position="89"/>
    </location>
</feature>
<dbReference type="EMBL" id="BMAC01000096">
    <property type="protein sequence ID" value="GFP84924.1"/>
    <property type="molecule type" value="Genomic_DNA"/>
</dbReference>
<dbReference type="Proteomes" id="UP000653305">
    <property type="component" value="Unassembled WGS sequence"/>
</dbReference>
<evidence type="ECO:0000313" key="11">
    <source>
        <dbReference type="Proteomes" id="UP000653305"/>
    </source>
</evidence>
<dbReference type="InterPro" id="IPR036390">
    <property type="entry name" value="WH_DNA-bd_sf"/>
</dbReference>
<dbReference type="PANTHER" id="PTHR12585:SF73">
    <property type="entry name" value="SISTER CHROMATID COHESION 1 PROTEIN 2"/>
    <property type="match status" value="1"/>
</dbReference>
<dbReference type="Pfam" id="PF04824">
    <property type="entry name" value="Rad21_Rec8"/>
    <property type="match status" value="1"/>
</dbReference>
<dbReference type="Pfam" id="PF04825">
    <property type="entry name" value="Rad21_Rec8_N"/>
    <property type="match status" value="1"/>
</dbReference>
<protein>
    <submittedName>
        <fullName evidence="10">Sister chromatid cohesion 1 protein 2</fullName>
    </submittedName>
</protein>
<dbReference type="AlphaFoldDB" id="A0A830BJM8"/>
<dbReference type="PANTHER" id="PTHR12585">
    <property type="entry name" value="SCC1 / RAD21 FAMILY MEMBER"/>
    <property type="match status" value="1"/>
</dbReference>
<sequence>MFYSQLLLSKKGALGIVWMAAHCHKRLKKEQVQHTSISSSVDKILDDEVHVVTHRILAFLLLGVVRIYSKKVEYLFQDCHHVLDKLSGLKTAKSKRAGSGVGVSKTRYYSITLPKRFELDTFDLELLEDHDLVGGNVRSREHNILTDECGKASSTSRLLRKEKMRLSEAYPSAYTPPRDVLSCHHIDMDAFVGSSSSNRNISLSGLESLRGANFSLEDRLDPIVLDEAEKVQMNGELPNEDMTTNSQEPTNVVSQSNNKSDSAPSLETLRGTAFSLEDHGEFNSVANPSPQGSDSVASLGALQKCSFSFQHSPGLKLSDEPSDKERQVEEEYVGPNKLRFLEVATPEIVNCQRPEQIPMSVVTTDSKLPEVVTVRTPATKERVKIFKKKRKILFDSTTMVSNKAFKIWLDDPSDLKRERKDVPHTLLHAWRARKFGHAPQSFSEPSIPVISVDLGDIDRRKINVAVIKESMELPSGQDDVVKCPPVTHVDCEEIGDVGSPDRSPIAPGTPVTTHRSHEAFGAAVADSDILEPASSSESVEKWPSSSQVLELDFEFDEETNSFRGDDQGKGMCSARTRMIGSYLGKKFSDRKKQKKEQVLNLSQLLAGKTKKESARLFYEILVLKTQDYVDVDQENAYDDIFVRETSKLKQASDANEVENIVARLDKHHSWTNQRWRPKENNSKRGKLGQRSADGGECTCQVEKTFGIEYEKL</sequence>
<dbReference type="GO" id="GO:0008278">
    <property type="term" value="C:cohesin complex"/>
    <property type="evidence" value="ECO:0007669"/>
    <property type="project" value="InterPro"/>
</dbReference>
<feature type="region of interest" description="Disordered" evidence="7">
    <location>
        <begin position="235"/>
        <end position="265"/>
    </location>
</feature>
<dbReference type="InterPro" id="IPR023093">
    <property type="entry name" value="ScpA-like_C"/>
</dbReference>
<comment type="similarity">
    <text evidence="2">Belongs to the rad21 family.</text>
</comment>
<keyword evidence="4" id="KW-0159">Chromosome partition</keyword>
<feature type="region of interest" description="Disordered" evidence="7">
    <location>
        <begin position="494"/>
        <end position="514"/>
    </location>
</feature>
<keyword evidence="3" id="KW-0498">Mitosis</keyword>
<dbReference type="GO" id="GO:0007062">
    <property type="term" value="P:sister chromatid cohesion"/>
    <property type="evidence" value="ECO:0007669"/>
    <property type="project" value="InterPro"/>
</dbReference>
<comment type="caution">
    <text evidence="10">The sequence shown here is derived from an EMBL/GenBank/DDBJ whole genome shotgun (WGS) entry which is preliminary data.</text>
</comment>
<evidence type="ECO:0000256" key="7">
    <source>
        <dbReference type="SAM" id="MobiDB-lite"/>
    </source>
</evidence>
<organism evidence="10 11">
    <name type="scientific">Phtheirospermum japonicum</name>
    <dbReference type="NCBI Taxonomy" id="374723"/>
    <lineage>
        <taxon>Eukaryota</taxon>
        <taxon>Viridiplantae</taxon>
        <taxon>Streptophyta</taxon>
        <taxon>Embryophyta</taxon>
        <taxon>Tracheophyta</taxon>
        <taxon>Spermatophyta</taxon>
        <taxon>Magnoliopsida</taxon>
        <taxon>eudicotyledons</taxon>
        <taxon>Gunneridae</taxon>
        <taxon>Pentapetalae</taxon>
        <taxon>asterids</taxon>
        <taxon>lamiids</taxon>
        <taxon>Lamiales</taxon>
        <taxon>Orobanchaceae</taxon>
        <taxon>Orobanchaceae incertae sedis</taxon>
        <taxon>Phtheirospermum</taxon>
    </lineage>
</organism>
<dbReference type="CDD" id="cd21793">
    <property type="entry name" value="Rad21_Rec8_M_AtSYN1-like"/>
    <property type="match status" value="1"/>
</dbReference>
<evidence type="ECO:0000256" key="6">
    <source>
        <dbReference type="ARBA" id="ARBA00064543"/>
    </source>
</evidence>
<dbReference type="GO" id="GO:0003682">
    <property type="term" value="F:chromatin binding"/>
    <property type="evidence" value="ECO:0007669"/>
    <property type="project" value="TreeGrafter"/>
</dbReference>
<feature type="compositionally biased region" description="Polar residues" evidence="7">
    <location>
        <begin position="241"/>
        <end position="265"/>
    </location>
</feature>
<dbReference type="OrthoDB" id="10071381at2759"/>
<dbReference type="InterPro" id="IPR006910">
    <property type="entry name" value="Rad21_Rec8_N"/>
</dbReference>
<accession>A0A830BJM8</accession>
<evidence type="ECO:0000259" key="9">
    <source>
        <dbReference type="Pfam" id="PF04825"/>
    </source>
</evidence>
<keyword evidence="3" id="KW-0131">Cell cycle</keyword>
<gene>
    <name evidence="10" type="ORF">PHJA_000636200</name>
</gene>
<feature type="region of interest" description="Disordered" evidence="7">
    <location>
        <begin position="673"/>
        <end position="694"/>
    </location>
</feature>
<evidence type="ECO:0000259" key="8">
    <source>
        <dbReference type="Pfam" id="PF04824"/>
    </source>
</evidence>
<dbReference type="InterPro" id="IPR039781">
    <property type="entry name" value="Rad21/Rec8-like"/>
</dbReference>